<organism evidence="5 6">
    <name type="scientific">Parenemella sanctibonifatiensis</name>
    <dbReference type="NCBI Taxonomy" id="2016505"/>
    <lineage>
        <taxon>Bacteria</taxon>
        <taxon>Bacillati</taxon>
        <taxon>Actinomycetota</taxon>
        <taxon>Actinomycetes</taxon>
        <taxon>Propionibacteriales</taxon>
        <taxon>Propionibacteriaceae</taxon>
        <taxon>Parenemella</taxon>
    </lineage>
</organism>
<dbReference type="CDD" id="cd03230">
    <property type="entry name" value="ABC_DR_subfamily_A"/>
    <property type="match status" value="1"/>
</dbReference>
<name>A0A255EM03_9ACTN</name>
<evidence type="ECO:0000259" key="4">
    <source>
        <dbReference type="PROSITE" id="PS50893"/>
    </source>
</evidence>
<dbReference type="EMBL" id="NMVJ01000001">
    <property type="protein sequence ID" value="OYN92240.1"/>
    <property type="molecule type" value="Genomic_DNA"/>
</dbReference>
<dbReference type="SUPFAM" id="SSF52540">
    <property type="entry name" value="P-loop containing nucleoside triphosphate hydrolases"/>
    <property type="match status" value="1"/>
</dbReference>
<evidence type="ECO:0000256" key="3">
    <source>
        <dbReference type="ARBA" id="ARBA00022840"/>
    </source>
</evidence>
<dbReference type="Gene3D" id="3.40.50.300">
    <property type="entry name" value="P-loop containing nucleotide triphosphate hydrolases"/>
    <property type="match status" value="1"/>
</dbReference>
<dbReference type="Pfam" id="PF00005">
    <property type="entry name" value="ABC_tran"/>
    <property type="match status" value="1"/>
</dbReference>
<accession>A0A255EM03</accession>
<proteinExistence type="predicted"/>
<dbReference type="InterPro" id="IPR003593">
    <property type="entry name" value="AAA+_ATPase"/>
</dbReference>
<sequence length="236" mass="25247">MAIDNSPAIEIQSLTKTYGANRAVDNLDLSLSGNQIVGLLGQNGCGKTTLLKVLAGVLADYSGDVRIAGHEPGPQSKAKVAFLPDASLLSDGATPRFCIGMYADFFADFNRTKAAELLDFFGLDLDMRLKQMSKGMREKVQIALVMARRAEVYLLDEPISGVDPAARQVILDGIISSAADEALVVVSTHLIHDLEPVLDAAVIMRAGTVVLTGAVDDLRVEHQMSLDALFRKVHAA</sequence>
<protein>
    <submittedName>
        <fullName evidence="5">ABC transporter</fullName>
    </submittedName>
</protein>
<keyword evidence="3" id="KW-0067">ATP-binding</keyword>
<dbReference type="InterPro" id="IPR003439">
    <property type="entry name" value="ABC_transporter-like_ATP-bd"/>
</dbReference>
<dbReference type="SMART" id="SM00382">
    <property type="entry name" value="AAA"/>
    <property type="match status" value="1"/>
</dbReference>
<dbReference type="InterPro" id="IPR051782">
    <property type="entry name" value="ABC_Transporter_VariousFunc"/>
</dbReference>
<evidence type="ECO:0000313" key="5">
    <source>
        <dbReference type="EMBL" id="OYN92240.1"/>
    </source>
</evidence>
<evidence type="ECO:0000256" key="1">
    <source>
        <dbReference type="ARBA" id="ARBA00022448"/>
    </source>
</evidence>
<dbReference type="PANTHER" id="PTHR42939:SF1">
    <property type="entry name" value="ABC TRANSPORTER ATP-BINDING PROTEIN ALBC-RELATED"/>
    <property type="match status" value="1"/>
</dbReference>
<feature type="domain" description="ABC transporter" evidence="4">
    <location>
        <begin position="9"/>
        <end position="231"/>
    </location>
</feature>
<reference evidence="5 6" key="1">
    <citation type="submission" date="2017-07" db="EMBL/GenBank/DDBJ databases">
        <title>Draft whole genome sequences of clinical Proprionibacteriaceae strains.</title>
        <authorList>
            <person name="Bernier A.-M."/>
            <person name="Bernard K."/>
            <person name="Domingo M.-C."/>
        </authorList>
    </citation>
    <scope>NUCLEOTIDE SEQUENCE [LARGE SCALE GENOMIC DNA]</scope>
    <source>
        <strain evidence="5 6">NML 150081</strain>
    </source>
</reference>
<keyword evidence="1" id="KW-0813">Transport</keyword>
<evidence type="ECO:0000313" key="6">
    <source>
        <dbReference type="Proteomes" id="UP000216300"/>
    </source>
</evidence>
<dbReference type="OrthoDB" id="9804819at2"/>
<dbReference type="GO" id="GO:0016887">
    <property type="term" value="F:ATP hydrolysis activity"/>
    <property type="evidence" value="ECO:0007669"/>
    <property type="project" value="InterPro"/>
</dbReference>
<dbReference type="PROSITE" id="PS50893">
    <property type="entry name" value="ABC_TRANSPORTER_2"/>
    <property type="match status" value="1"/>
</dbReference>
<evidence type="ECO:0000256" key="2">
    <source>
        <dbReference type="ARBA" id="ARBA00022741"/>
    </source>
</evidence>
<comment type="caution">
    <text evidence="5">The sequence shown here is derived from an EMBL/GenBank/DDBJ whole genome shotgun (WGS) entry which is preliminary data.</text>
</comment>
<dbReference type="AlphaFoldDB" id="A0A255EM03"/>
<dbReference type="GO" id="GO:0005524">
    <property type="term" value="F:ATP binding"/>
    <property type="evidence" value="ECO:0007669"/>
    <property type="project" value="UniProtKB-KW"/>
</dbReference>
<dbReference type="InterPro" id="IPR027417">
    <property type="entry name" value="P-loop_NTPase"/>
</dbReference>
<dbReference type="RefSeq" id="WP_094452228.1">
    <property type="nucleotide sequence ID" value="NZ_NMVJ01000001.1"/>
</dbReference>
<dbReference type="PANTHER" id="PTHR42939">
    <property type="entry name" value="ABC TRANSPORTER ATP-BINDING PROTEIN ALBC-RELATED"/>
    <property type="match status" value="1"/>
</dbReference>
<keyword evidence="2" id="KW-0547">Nucleotide-binding</keyword>
<dbReference type="Proteomes" id="UP000216300">
    <property type="component" value="Unassembled WGS sequence"/>
</dbReference>
<gene>
    <name evidence="5" type="ORF">CGZ91_01645</name>
</gene>
<keyword evidence="6" id="KW-1185">Reference proteome</keyword>